<feature type="region of interest" description="Disordered" evidence="1">
    <location>
        <begin position="1"/>
        <end position="25"/>
    </location>
</feature>
<reference evidence="3" key="1">
    <citation type="submission" date="2019-04" db="EMBL/GenBank/DDBJ databases">
        <title>Friends and foes A comparative genomics studyof 23 Aspergillus species from section Flavi.</title>
        <authorList>
            <consortium name="DOE Joint Genome Institute"/>
            <person name="Kjaerbolling I."/>
            <person name="Vesth T."/>
            <person name="Frisvad J.C."/>
            <person name="Nybo J.L."/>
            <person name="Theobald S."/>
            <person name="Kildgaard S."/>
            <person name="Isbrandt T."/>
            <person name="Kuo A."/>
            <person name="Sato A."/>
            <person name="Lyhne E.K."/>
            <person name="Kogle M.E."/>
            <person name="Wiebenga A."/>
            <person name="Kun R.S."/>
            <person name="Lubbers R.J."/>
            <person name="Makela M.R."/>
            <person name="Barry K."/>
            <person name="Chovatia M."/>
            <person name="Clum A."/>
            <person name="Daum C."/>
            <person name="Haridas S."/>
            <person name="He G."/>
            <person name="LaButti K."/>
            <person name="Lipzen A."/>
            <person name="Mondo S."/>
            <person name="Riley R."/>
            <person name="Salamov A."/>
            <person name="Simmons B.A."/>
            <person name="Magnuson J.K."/>
            <person name="Henrissat B."/>
            <person name="Mortensen U.H."/>
            <person name="Larsen T.O."/>
            <person name="Devries R.P."/>
            <person name="Grigoriev I.V."/>
            <person name="Machida M."/>
            <person name="Baker S.E."/>
            <person name="Andersen M.R."/>
        </authorList>
    </citation>
    <scope>NUCLEOTIDE SEQUENCE [LARGE SCALE GENOMIC DNA]</scope>
    <source>
        <strain evidence="3">CBS 130017</strain>
    </source>
</reference>
<evidence type="ECO:0000313" key="3">
    <source>
        <dbReference type="Proteomes" id="UP000325945"/>
    </source>
</evidence>
<keyword evidence="3" id="KW-1185">Reference proteome</keyword>
<dbReference type="EMBL" id="ML741836">
    <property type="protein sequence ID" value="KAE8322989.1"/>
    <property type="molecule type" value="Genomic_DNA"/>
</dbReference>
<name>A0A5N6WSV8_9EURO</name>
<proteinExistence type="predicted"/>
<accession>A0A5N6WSV8</accession>
<gene>
    <name evidence="2" type="ORF">BDV39DRAFT_143735</name>
</gene>
<evidence type="ECO:0000313" key="2">
    <source>
        <dbReference type="EMBL" id="KAE8322989.1"/>
    </source>
</evidence>
<dbReference type="AlphaFoldDB" id="A0A5N6WSV8"/>
<sequence length="108" mass="11878">MKSFFCTTGPAKEQPPTNYPPRHEHDVASVPLTARSPLLQLISVALLFLCLSPGGSDDGRNSGDDNVAHGGCLTAICRREAGPPCHRSKDVLFHNYRSHRRNYSAYDI</sequence>
<dbReference type="Proteomes" id="UP000325945">
    <property type="component" value="Unassembled WGS sequence"/>
</dbReference>
<evidence type="ECO:0000256" key="1">
    <source>
        <dbReference type="SAM" id="MobiDB-lite"/>
    </source>
</evidence>
<organism evidence="2 3">
    <name type="scientific">Aspergillus sergii</name>
    <dbReference type="NCBI Taxonomy" id="1034303"/>
    <lineage>
        <taxon>Eukaryota</taxon>
        <taxon>Fungi</taxon>
        <taxon>Dikarya</taxon>
        <taxon>Ascomycota</taxon>
        <taxon>Pezizomycotina</taxon>
        <taxon>Eurotiomycetes</taxon>
        <taxon>Eurotiomycetidae</taxon>
        <taxon>Eurotiales</taxon>
        <taxon>Aspergillaceae</taxon>
        <taxon>Aspergillus</taxon>
        <taxon>Aspergillus subgen. Circumdati</taxon>
    </lineage>
</organism>
<protein>
    <submittedName>
        <fullName evidence="2">Uncharacterized protein</fullName>
    </submittedName>
</protein>